<evidence type="ECO:0000256" key="1">
    <source>
        <dbReference type="SAM" id="MobiDB-lite"/>
    </source>
</evidence>
<evidence type="ECO:0000313" key="5">
    <source>
        <dbReference type="Proteomes" id="UP001059912"/>
    </source>
</evidence>
<evidence type="ECO:0000313" key="4">
    <source>
        <dbReference type="Proteomes" id="UP001058687"/>
    </source>
</evidence>
<dbReference type="AlphaFoldDB" id="A0AAE9SJZ4"/>
<reference evidence="2" key="1">
    <citation type="submission" date="2020-03" db="EMBL/GenBank/DDBJ databases">
        <title>Five strains of Vibrio campbellii isolated from Mariana Trench.</title>
        <authorList>
            <person name="Liang J."/>
            <person name="Zhang X.-H."/>
        </authorList>
    </citation>
    <scope>NUCLEOTIDE SEQUENCE</scope>
    <source>
        <strain evidence="3">LJC013</strain>
        <strain evidence="2">LJC014</strain>
    </source>
</reference>
<dbReference type="Proteomes" id="UP001059912">
    <property type="component" value="Chromosome 1"/>
</dbReference>
<gene>
    <name evidence="2" type="ORF">HB761_11055</name>
    <name evidence="3" type="ORF">HB762_00635</name>
</gene>
<accession>A0AAE9SJZ4</accession>
<sequence>MNELNSLNPTQVYDALTTQHPKGEARRYLQKVLYFQKDFSEGNI</sequence>
<organism evidence="2 4">
    <name type="scientific">Vibrio campbellii</name>
    <dbReference type="NCBI Taxonomy" id="680"/>
    <lineage>
        <taxon>Bacteria</taxon>
        <taxon>Pseudomonadati</taxon>
        <taxon>Pseudomonadota</taxon>
        <taxon>Gammaproteobacteria</taxon>
        <taxon>Vibrionales</taxon>
        <taxon>Vibrionaceae</taxon>
        <taxon>Vibrio</taxon>
    </lineage>
</organism>
<protein>
    <submittedName>
        <fullName evidence="2">Murein transglycosylase</fullName>
    </submittedName>
</protein>
<evidence type="ECO:0000313" key="2">
    <source>
        <dbReference type="EMBL" id="UTZ27219.1"/>
    </source>
</evidence>
<feature type="region of interest" description="Disordered" evidence="1">
    <location>
        <begin position="1"/>
        <end position="23"/>
    </location>
</feature>
<evidence type="ECO:0000313" key="3">
    <source>
        <dbReference type="EMBL" id="UTZ32754.1"/>
    </source>
</evidence>
<dbReference type="EMBL" id="CP050470">
    <property type="protein sequence ID" value="UTZ32754.1"/>
    <property type="molecule type" value="Genomic_DNA"/>
</dbReference>
<dbReference type="EMBL" id="CP050467">
    <property type="protein sequence ID" value="UTZ27219.1"/>
    <property type="molecule type" value="Genomic_DNA"/>
</dbReference>
<name>A0AAE9SJZ4_9VIBR</name>
<proteinExistence type="predicted"/>
<dbReference type="Proteomes" id="UP001058687">
    <property type="component" value="Chromosome 1"/>
</dbReference>
<feature type="compositionally biased region" description="Polar residues" evidence="1">
    <location>
        <begin position="1"/>
        <end position="20"/>
    </location>
</feature>
<keyword evidence="5" id="KW-1185">Reference proteome</keyword>